<keyword evidence="2" id="KW-1003">Cell membrane</keyword>
<evidence type="ECO:0000256" key="5">
    <source>
        <dbReference type="ARBA" id="ARBA00023136"/>
    </source>
</evidence>
<keyword evidence="5 6" id="KW-0472">Membrane</keyword>
<gene>
    <name evidence="8" type="ORF">MSBR2_3125</name>
</gene>
<keyword evidence="4 6" id="KW-1133">Transmembrane helix</keyword>
<dbReference type="PANTHER" id="PTHR30294:SF29">
    <property type="entry name" value="MULTIDRUG ABC TRANSPORTER PERMEASE YBHS-RELATED"/>
    <property type="match status" value="1"/>
</dbReference>
<dbReference type="HOGENOM" id="CLU_798350_0_0_2"/>
<dbReference type="PATRIC" id="fig|1434106.5.peg.3965"/>
<evidence type="ECO:0000256" key="6">
    <source>
        <dbReference type="SAM" id="Phobius"/>
    </source>
</evidence>
<sequence length="347" mass="38458">MNLNVVLAIFRKDLISSVKSKNLLIILLTPIFLSVLFNSTVSLTDNTIVPIAVYDKGSNADFIEYLSSRDNYDVIIADSASKSEELLYNQKVAAVILVPEGFSADIKNGLNPSLNIIVNPYEAKSAAFLQTYKDIIMDFAEQKYPVNVILNTLPEDLQSRFNIPIWIMFTVVFVGMMVLPNTLTTEKEKKTLDAILVSPASEKDVIYGKSFFGLFLTILISLVIIIINRGFVGNFLSTAVFIILGSAVFTGLGLLIASYADNYSSASLLSTIFMAPLILLALLADLSQEIEYIAHLVPSTYVFYGIKSAMLNNSRISDLYPEVGILLIFNILVYALTFRVLKKKRDI</sequence>
<feature type="transmembrane region" description="Helical" evidence="6">
    <location>
        <begin position="266"/>
        <end position="286"/>
    </location>
</feature>
<dbReference type="EMBL" id="CP009530">
    <property type="protein sequence ID" value="AKB59641.1"/>
    <property type="molecule type" value="Genomic_DNA"/>
</dbReference>
<dbReference type="PANTHER" id="PTHR30294">
    <property type="entry name" value="MEMBRANE COMPONENT OF ABC TRANSPORTER YHHJ-RELATED"/>
    <property type="match status" value="1"/>
</dbReference>
<dbReference type="InterPro" id="IPR051449">
    <property type="entry name" value="ABC-2_transporter_component"/>
</dbReference>
<feature type="domain" description="ABC-2 type transporter transmembrane" evidence="7">
    <location>
        <begin position="23"/>
        <end position="338"/>
    </location>
</feature>
<proteinExistence type="predicted"/>
<dbReference type="InterPro" id="IPR013525">
    <property type="entry name" value="ABC2_TM"/>
</dbReference>
<dbReference type="RefSeq" id="WP_048122081.1">
    <property type="nucleotide sequence ID" value="NZ_CP009530.1"/>
</dbReference>
<dbReference type="Pfam" id="PF12698">
    <property type="entry name" value="ABC2_membrane_3"/>
    <property type="match status" value="1"/>
</dbReference>
<evidence type="ECO:0000259" key="7">
    <source>
        <dbReference type="Pfam" id="PF12698"/>
    </source>
</evidence>
<dbReference type="KEGG" id="mbar:MSBR2_3125"/>
<dbReference type="GeneID" id="24802224"/>
<dbReference type="AlphaFoldDB" id="A0A0E3LR97"/>
<evidence type="ECO:0000256" key="3">
    <source>
        <dbReference type="ARBA" id="ARBA00022692"/>
    </source>
</evidence>
<keyword evidence="3 6" id="KW-0812">Transmembrane</keyword>
<evidence type="ECO:0000256" key="4">
    <source>
        <dbReference type="ARBA" id="ARBA00022989"/>
    </source>
</evidence>
<comment type="subcellular location">
    <subcellularLocation>
        <location evidence="1">Cell membrane</location>
        <topology evidence="1">Multi-pass membrane protein</topology>
    </subcellularLocation>
</comment>
<dbReference type="Gene3D" id="3.40.1710.10">
    <property type="entry name" value="abc type-2 transporter like domain"/>
    <property type="match status" value="1"/>
</dbReference>
<name>A0A0E3LR97_METBA</name>
<feature type="transmembrane region" description="Helical" evidence="6">
    <location>
        <begin position="323"/>
        <end position="341"/>
    </location>
</feature>
<reference evidence="8 9" key="1">
    <citation type="submission" date="2014-07" db="EMBL/GenBank/DDBJ databases">
        <title>Methanogenic archaea and the global carbon cycle.</title>
        <authorList>
            <person name="Henriksen J.R."/>
            <person name="Luke J."/>
            <person name="Reinhart S."/>
            <person name="Benedict M.N."/>
            <person name="Youngblut N.D."/>
            <person name="Metcalf M.E."/>
            <person name="Whitaker R.J."/>
            <person name="Metcalf W.W."/>
        </authorList>
    </citation>
    <scope>NUCLEOTIDE SEQUENCE [LARGE SCALE GENOMIC DNA]</scope>
    <source>
        <strain evidence="8 9">227</strain>
    </source>
</reference>
<feature type="transmembrane region" description="Helical" evidence="6">
    <location>
        <begin position="163"/>
        <end position="183"/>
    </location>
</feature>
<dbReference type="GO" id="GO:0005886">
    <property type="term" value="C:plasma membrane"/>
    <property type="evidence" value="ECO:0007669"/>
    <property type="project" value="UniProtKB-SubCell"/>
</dbReference>
<evidence type="ECO:0000256" key="2">
    <source>
        <dbReference type="ARBA" id="ARBA00022475"/>
    </source>
</evidence>
<protein>
    <recommendedName>
        <fullName evidence="7">ABC-2 type transporter transmembrane domain-containing protein</fullName>
    </recommendedName>
</protein>
<feature type="transmembrane region" description="Helical" evidence="6">
    <location>
        <begin position="239"/>
        <end position="260"/>
    </location>
</feature>
<dbReference type="Proteomes" id="UP000033079">
    <property type="component" value="Chromosome"/>
</dbReference>
<evidence type="ECO:0000313" key="8">
    <source>
        <dbReference type="EMBL" id="AKB59641.1"/>
    </source>
</evidence>
<evidence type="ECO:0000313" key="9">
    <source>
        <dbReference type="Proteomes" id="UP000033079"/>
    </source>
</evidence>
<feature type="transmembrane region" description="Helical" evidence="6">
    <location>
        <begin position="23"/>
        <end position="41"/>
    </location>
</feature>
<feature type="transmembrane region" description="Helical" evidence="6">
    <location>
        <begin position="206"/>
        <end position="227"/>
    </location>
</feature>
<dbReference type="GO" id="GO:0140359">
    <property type="term" value="F:ABC-type transporter activity"/>
    <property type="evidence" value="ECO:0007669"/>
    <property type="project" value="InterPro"/>
</dbReference>
<evidence type="ECO:0000256" key="1">
    <source>
        <dbReference type="ARBA" id="ARBA00004651"/>
    </source>
</evidence>
<organism evidence="8 9">
    <name type="scientific">Methanosarcina barkeri 227</name>
    <dbReference type="NCBI Taxonomy" id="1434106"/>
    <lineage>
        <taxon>Archaea</taxon>
        <taxon>Methanobacteriati</taxon>
        <taxon>Methanobacteriota</taxon>
        <taxon>Stenosarchaea group</taxon>
        <taxon>Methanomicrobia</taxon>
        <taxon>Methanosarcinales</taxon>
        <taxon>Methanosarcinaceae</taxon>
        <taxon>Methanosarcina</taxon>
    </lineage>
</organism>
<accession>A0A0E3LR97</accession>